<proteinExistence type="predicted"/>
<feature type="non-terminal residue" evidence="2">
    <location>
        <position position="287"/>
    </location>
</feature>
<sequence length="287" mass="29996">GSGQWKQDDILRQLRLELDSTELRSSERKSDKRGSGNDLSLLRVSKVVSADLRKRVPNGLKEVMLPEESFIEDLVRRKNIRKRYATKGDGLNITETARRLKAEFDKVLLSMKEKLKEDSVKQESKPRRYKRDEPAAPAAVANATGGDANATIPEGISSNGTAAVNVTGPVDNANATAPEGIASNATKPEGVAPGNGSVPVATGNDTAGIKSVEGINGTKPEPAVRLDERANATGGGNATDGGTAEESVGLTDDGDNGGDNGGEDEKLVTEAGAGTYKDTGEVILSGG</sequence>
<reference evidence="2" key="1">
    <citation type="journal article" date="2014" name="PLoS ONE">
        <title>Transcriptome-Based Identification of ABC Transporters in the Western Tarnished Plant Bug Lygus hesperus.</title>
        <authorList>
            <person name="Hull J.J."/>
            <person name="Chaney K."/>
            <person name="Geib S.M."/>
            <person name="Fabrick J.A."/>
            <person name="Brent C.S."/>
            <person name="Walsh D."/>
            <person name="Lavine L.C."/>
        </authorList>
    </citation>
    <scope>NUCLEOTIDE SEQUENCE</scope>
</reference>
<organism evidence="2">
    <name type="scientific">Lygus hesperus</name>
    <name type="common">Western plant bug</name>
    <dbReference type="NCBI Taxonomy" id="30085"/>
    <lineage>
        <taxon>Eukaryota</taxon>
        <taxon>Metazoa</taxon>
        <taxon>Ecdysozoa</taxon>
        <taxon>Arthropoda</taxon>
        <taxon>Hexapoda</taxon>
        <taxon>Insecta</taxon>
        <taxon>Pterygota</taxon>
        <taxon>Neoptera</taxon>
        <taxon>Paraneoptera</taxon>
        <taxon>Hemiptera</taxon>
        <taxon>Heteroptera</taxon>
        <taxon>Panheteroptera</taxon>
        <taxon>Cimicomorpha</taxon>
        <taxon>Miridae</taxon>
        <taxon>Mirini</taxon>
        <taxon>Lygus</taxon>
    </lineage>
</organism>
<reference evidence="2" key="2">
    <citation type="submission" date="2014-07" db="EMBL/GenBank/DDBJ databases">
        <authorList>
            <person name="Hull J."/>
        </authorList>
    </citation>
    <scope>NUCLEOTIDE SEQUENCE</scope>
</reference>
<dbReference type="EMBL" id="GBHO01014925">
    <property type="protein sequence ID" value="JAG28679.1"/>
    <property type="molecule type" value="Transcribed_RNA"/>
</dbReference>
<evidence type="ECO:0000313" key="2">
    <source>
        <dbReference type="EMBL" id="JAG28679.1"/>
    </source>
</evidence>
<feature type="region of interest" description="Disordered" evidence="1">
    <location>
        <begin position="115"/>
        <end position="154"/>
    </location>
</feature>
<feature type="region of interest" description="Disordered" evidence="1">
    <location>
        <begin position="170"/>
        <end position="287"/>
    </location>
</feature>
<accession>A0A0A9Y921</accession>
<protein>
    <submittedName>
        <fullName evidence="2">Uncharacterized protein</fullName>
    </submittedName>
</protein>
<gene>
    <name evidence="2" type="ORF">CM83_45250</name>
</gene>
<feature type="compositionally biased region" description="Low complexity" evidence="1">
    <location>
        <begin position="135"/>
        <end position="151"/>
    </location>
</feature>
<feature type="non-terminal residue" evidence="2">
    <location>
        <position position="1"/>
    </location>
</feature>
<feature type="compositionally biased region" description="Basic and acidic residues" evidence="1">
    <location>
        <begin position="115"/>
        <end position="134"/>
    </location>
</feature>
<dbReference type="AlphaFoldDB" id="A0A0A9Y921"/>
<name>A0A0A9Y921_LYGHE</name>
<evidence type="ECO:0000256" key="1">
    <source>
        <dbReference type="SAM" id="MobiDB-lite"/>
    </source>
</evidence>